<protein>
    <submittedName>
        <fullName evidence="5">Mce-associated membrane protein</fullName>
    </submittedName>
</protein>
<dbReference type="Proteomes" id="UP000272729">
    <property type="component" value="Unassembled WGS sequence"/>
</dbReference>
<feature type="compositionally biased region" description="Low complexity" evidence="3">
    <location>
        <begin position="55"/>
        <end position="102"/>
    </location>
</feature>
<sequence length="321" mass="32764">MPPSRRRPVPSPPTGRPKVAGLRKRADQPPVPDSQVESQVSAEDVEPSPFVDAVPEGSAPEAPAGPGSAATGSTAARSAAAGSTARRSGAAGSTAADAADGPGPRPGRRPTGRKRSGAPVPTSADDFAQAFARSHAEAGARPARDGGLVLPIVLVLVAAVLVGLGVWFQLRAGQVKYNQALVDSAGTTAVAGQVREAVEKSFSYNFADVAATEKAANELLVGKAKCQYNAIFGPVKTLAPEQKLVVTVKAVSTGVTSLDGDRATVLLFVDQVTTRTTDNQSGGGIAMMRAGAQKVDGRWKVDNMEMFGAAADQSAALAKCN</sequence>
<dbReference type="OrthoDB" id="5192320at2"/>
<evidence type="ECO:0000256" key="3">
    <source>
        <dbReference type="SAM" id="MobiDB-lite"/>
    </source>
</evidence>
<dbReference type="PANTHER" id="PTHR37042">
    <property type="entry name" value="OUTER MEMBRANE PROTEIN RV1973"/>
    <property type="match status" value="1"/>
</dbReference>
<feature type="transmembrane region" description="Helical" evidence="4">
    <location>
        <begin position="148"/>
        <end position="168"/>
    </location>
</feature>
<dbReference type="RefSeq" id="WP_121224872.1">
    <property type="nucleotide sequence ID" value="NZ_JBIUBA010000008.1"/>
</dbReference>
<dbReference type="PANTHER" id="PTHR37042:SF4">
    <property type="entry name" value="OUTER MEMBRANE PROTEIN RV1973"/>
    <property type="match status" value="1"/>
</dbReference>
<dbReference type="EMBL" id="RBXR01000001">
    <property type="protein sequence ID" value="RKT72089.1"/>
    <property type="molecule type" value="Genomic_DNA"/>
</dbReference>
<accession>A0A495XEH2</accession>
<evidence type="ECO:0000256" key="2">
    <source>
        <dbReference type="ARBA" id="ARBA00023136"/>
    </source>
</evidence>
<keyword evidence="6" id="KW-1185">Reference proteome</keyword>
<gene>
    <name evidence="5" type="ORF">DFJ66_5397</name>
</gene>
<evidence type="ECO:0000256" key="1">
    <source>
        <dbReference type="ARBA" id="ARBA00004370"/>
    </source>
</evidence>
<keyword evidence="4" id="KW-0812">Transmembrane</keyword>
<dbReference type="GO" id="GO:0016020">
    <property type="term" value="C:membrane"/>
    <property type="evidence" value="ECO:0007669"/>
    <property type="project" value="UniProtKB-SubCell"/>
</dbReference>
<evidence type="ECO:0000313" key="6">
    <source>
        <dbReference type="Proteomes" id="UP000272729"/>
    </source>
</evidence>
<dbReference type="AlphaFoldDB" id="A0A495XEH2"/>
<feature type="compositionally biased region" description="Basic residues" evidence="3">
    <location>
        <begin position="106"/>
        <end position="116"/>
    </location>
</feature>
<evidence type="ECO:0000313" key="5">
    <source>
        <dbReference type="EMBL" id="RKT72089.1"/>
    </source>
</evidence>
<keyword evidence="2 4" id="KW-0472">Membrane</keyword>
<evidence type="ECO:0000256" key="4">
    <source>
        <dbReference type="SAM" id="Phobius"/>
    </source>
</evidence>
<comment type="subcellular location">
    <subcellularLocation>
        <location evidence="1">Membrane</location>
    </subcellularLocation>
</comment>
<keyword evidence="4" id="KW-1133">Transmembrane helix</keyword>
<name>A0A495XEH2_9PSEU</name>
<organism evidence="5 6">
    <name type="scientific">Saccharothrix variisporea</name>
    <dbReference type="NCBI Taxonomy" id="543527"/>
    <lineage>
        <taxon>Bacteria</taxon>
        <taxon>Bacillati</taxon>
        <taxon>Actinomycetota</taxon>
        <taxon>Actinomycetes</taxon>
        <taxon>Pseudonocardiales</taxon>
        <taxon>Pseudonocardiaceae</taxon>
        <taxon>Saccharothrix</taxon>
    </lineage>
</organism>
<proteinExistence type="predicted"/>
<reference evidence="5 6" key="1">
    <citation type="submission" date="2018-10" db="EMBL/GenBank/DDBJ databases">
        <title>Sequencing the genomes of 1000 actinobacteria strains.</title>
        <authorList>
            <person name="Klenk H.-P."/>
        </authorList>
    </citation>
    <scope>NUCLEOTIDE SEQUENCE [LARGE SCALE GENOMIC DNA]</scope>
    <source>
        <strain evidence="5 6">DSM 43911</strain>
    </source>
</reference>
<comment type="caution">
    <text evidence="5">The sequence shown here is derived from an EMBL/GenBank/DDBJ whole genome shotgun (WGS) entry which is preliminary data.</text>
</comment>
<feature type="region of interest" description="Disordered" evidence="3">
    <location>
        <begin position="1"/>
        <end position="123"/>
    </location>
</feature>